<evidence type="ECO:0000256" key="7">
    <source>
        <dbReference type="RuleBase" id="RU363032"/>
    </source>
</evidence>
<dbReference type="PANTHER" id="PTHR30465:SF0">
    <property type="entry name" value="OLIGOPEPTIDE TRANSPORT SYSTEM PERMEASE PROTEIN APPB"/>
    <property type="match status" value="1"/>
</dbReference>
<dbReference type="EMBL" id="CP050804">
    <property type="protein sequence ID" value="QJC21107.1"/>
    <property type="molecule type" value="Genomic_DNA"/>
</dbReference>
<gene>
    <name evidence="9" type="ORF">HC352_00290</name>
</gene>
<dbReference type="InterPro" id="IPR045621">
    <property type="entry name" value="BPD_transp_1_N"/>
</dbReference>
<sequence length="319" mass="35278">MVRYISRRLVQSLVVVVLVTIITFTILHMLPGGAARSALGLQATQEQLDAYSRQMGYDRPLYEQYFTYINQLIHGELGTSFALNMDVADAIAQRLPKTMLLSFFGLVLAVVIAIPLGMLQAWKRNRWPDYLITAIALLMYSTPLFFMGLLLIVLFSQVWGVLPPEAPQGFTVSEMLSQWQGLILPAVTLAIVSLAAYTRYVRSSMVDNLEENYIRTARAKGLSESRVVIKHAMRNSLFPVITLLGMSLPGLFSGGLVVESLFNYPGMGLMYWQAAQGRDYPILLAVTTIISIATVIGALLADIMYAIADPRVRYGGGEA</sequence>
<keyword evidence="10" id="KW-1185">Reference proteome</keyword>
<keyword evidence="4 7" id="KW-0812">Transmembrane</keyword>
<evidence type="ECO:0000256" key="4">
    <source>
        <dbReference type="ARBA" id="ARBA00022692"/>
    </source>
</evidence>
<keyword evidence="6 7" id="KW-0472">Membrane</keyword>
<feature type="transmembrane region" description="Helical" evidence="7">
    <location>
        <begin position="282"/>
        <end position="305"/>
    </location>
</feature>
<evidence type="ECO:0000256" key="6">
    <source>
        <dbReference type="ARBA" id="ARBA00023136"/>
    </source>
</evidence>
<feature type="domain" description="ABC transmembrane type-1" evidence="8">
    <location>
        <begin position="95"/>
        <end position="301"/>
    </location>
</feature>
<reference evidence="9 10" key="1">
    <citation type="submission" date="2020-03" db="EMBL/GenBank/DDBJ databases">
        <title>Complete genome of Arcanobacterium buesumensis sp. nov. strain 2701.</title>
        <authorList>
            <person name="Borowiak M."/>
            <person name="Alssahen M."/>
            <person name="Laemmler C."/>
            <person name="Malorny B."/>
            <person name="Hassan A."/>
            <person name="Prenger-Berninghoff E."/>
            <person name="Ploetz M."/>
            <person name="Abdulmawjood A."/>
        </authorList>
    </citation>
    <scope>NUCLEOTIDE SEQUENCE [LARGE SCALE GENOMIC DNA]</scope>
    <source>
        <strain evidence="9 10">2701</strain>
    </source>
</reference>
<evidence type="ECO:0000256" key="2">
    <source>
        <dbReference type="ARBA" id="ARBA00022448"/>
    </source>
</evidence>
<accession>A0A6H2EKA3</accession>
<keyword evidence="3" id="KW-1003">Cell membrane</keyword>
<feature type="transmembrane region" description="Helical" evidence="7">
    <location>
        <begin position="99"/>
        <end position="119"/>
    </location>
</feature>
<dbReference type="AlphaFoldDB" id="A0A6H2EKA3"/>
<dbReference type="GO" id="GO:0055085">
    <property type="term" value="P:transmembrane transport"/>
    <property type="evidence" value="ECO:0007669"/>
    <property type="project" value="InterPro"/>
</dbReference>
<evidence type="ECO:0000256" key="3">
    <source>
        <dbReference type="ARBA" id="ARBA00022475"/>
    </source>
</evidence>
<protein>
    <submittedName>
        <fullName evidence="9">ABC transporter permease</fullName>
    </submittedName>
</protein>
<keyword evidence="2 7" id="KW-0813">Transport</keyword>
<dbReference type="InterPro" id="IPR035906">
    <property type="entry name" value="MetI-like_sf"/>
</dbReference>
<dbReference type="RefSeq" id="WP_168917049.1">
    <property type="nucleotide sequence ID" value="NZ_CP050804.1"/>
</dbReference>
<evidence type="ECO:0000256" key="1">
    <source>
        <dbReference type="ARBA" id="ARBA00004651"/>
    </source>
</evidence>
<dbReference type="Gene3D" id="1.10.3720.10">
    <property type="entry name" value="MetI-like"/>
    <property type="match status" value="1"/>
</dbReference>
<name>A0A6H2EKA3_9ACTO</name>
<evidence type="ECO:0000259" key="8">
    <source>
        <dbReference type="PROSITE" id="PS50928"/>
    </source>
</evidence>
<evidence type="ECO:0000313" key="9">
    <source>
        <dbReference type="EMBL" id="QJC21107.1"/>
    </source>
</evidence>
<dbReference type="Pfam" id="PF19300">
    <property type="entry name" value="BPD_transp_1_N"/>
    <property type="match status" value="1"/>
</dbReference>
<feature type="transmembrane region" description="Helical" evidence="7">
    <location>
        <begin position="236"/>
        <end position="262"/>
    </location>
</feature>
<feature type="transmembrane region" description="Helical" evidence="7">
    <location>
        <begin position="12"/>
        <end position="30"/>
    </location>
</feature>
<feature type="transmembrane region" description="Helical" evidence="7">
    <location>
        <begin position="179"/>
        <end position="197"/>
    </location>
</feature>
<dbReference type="Proteomes" id="UP000502298">
    <property type="component" value="Chromosome"/>
</dbReference>
<keyword evidence="5 7" id="KW-1133">Transmembrane helix</keyword>
<dbReference type="InterPro" id="IPR000515">
    <property type="entry name" value="MetI-like"/>
</dbReference>
<dbReference type="GO" id="GO:0005886">
    <property type="term" value="C:plasma membrane"/>
    <property type="evidence" value="ECO:0007669"/>
    <property type="project" value="UniProtKB-SubCell"/>
</dbReference>
<proteinExistence type="inferred from homology"/>
<feature type="transmembrane region" description="Helical" evidence="7">
    <location>
        <begin position="131"/>
        <end position="159"/>
    </location>
</feature>
<dbReference type="CDD" id="cd06261">
    <property type="entry name" value="TM_PBP2"/>
    <property type="match status" value="1"/>
</dbReference>
<evidence type="ECO:0000313" key="10">
    <source>
        <dbReference type="Proteomes" id="UP000502298"/>
    </source>
</evidence>
<dbReference type="SUPFAM" id="SSF161098">
    <property type="entry name" value="MetI-like"/>
    <property type="match status" value="1"/>
</dbReference>
<dbReference type="Pfam" id="PF00528">
    <property type="entry name" value="BPD_transp_1"/>
    <property type="match status" value="1"/>
</dbReference>
<dbReference type="KEGG" id="arca:HC352_00290"/>
<organism evidence="9 10">
    <name type="scientific">Arcanobacterium buesumense</name>
    <dbReference type="NCBI Taxonomy" id="2722751"/>
    <lineage>
        <taxon>Bacteria</taxon>
        <taxon>Bacillati</taxon>
        <taxon>Actinomycetota</taxon>
        <taxon>Actinomycetes</taxon>
        <taxon>Actinomycetales</taxon>
        <taxon>Actinomycetaceae</taxon>
        <taxon>Arcanobacterium</taxon>
    </lineage>
</organism>
<comment type="similarity">
    <text evidence="7">Belongs to the binding-protein-dependent transport system permease family.</text>
</comment>
<comment type="subcellular location">
    <subcellularLocation>
        <location evidence="1 7">Cell membrane</location>
        <topology evidence="1 7">Multi-pass membrane protein</topology>
    </subcellularLocation>
</comment>
<dbReference type="PROSITE" id="PS50928">
    <property type="entry name" value="ABC_TM1"/>
    <property type="match status" value="1"/>
</dbReference>
<evidence type="ECO:0000256" key="5">
    <source>
        <dbReference type="ARBA" id="ARBA00022989"/>
    </source>
</evidence>
<dbReference type="PANTHER" id="PTHR30465">
    <property type="entry name" value="INNER MEMBRANE ABC TRANSPORTER"/>
    <property type="match status" value="1"/>
</dbReference>